<keyword evidence="2" id="KW-1185">Reference proteome</keyword>
<evidence type="ECO:0000313" key="1">
    <source>
        <dbReference type="EMBL" id="QDV41332.1"/>
    </source>
</evidence>
<evidence type="ECO:0000313" key="2">
    <source>
        <dbReference type="Proteomes" id="UP000319004"/>
    </source>
</evidence>
<proteinExistence type="predicted"/>
<gene>
    <name evidence="1" type="ORF">Enr13x_11700</name>
</gene>
<sequence length="168" mass="18472">MSIKRVNALPLGGRPSAAPWMGLLSAMLSNEPCRLIECSARKAAFIVFGPRFLPFTHSGENQSPISSICYVHVQAAVDRRFDSSPHASARGRVRRSSLMRRANWISLILVHPLDRQAASVRTPIPFGIHALLCHLDAIGIRLTDPPIHLPTCSVGHDASYTSISFWQP</sequence>
<dbReference type="Proteomes" id="UP000319004">
    <property type="component" value="Chromosome"/>
</dbReference>
<protein>
    <submittedName>
        <fullName evidence="1">Uncharacterized protein</fullName>
    </submittedName>
</protein>
<dbReference type="KEGG" id="snep:Enr13x_11700"/>
<reference evidence="1 2" key="1">
    <citation type="submission" date="2019-03" db="EMBL/GenBank/DDBJ databases">
        <title>Deep-cultivation of Planctomycetes and their phenomic and genomic characterization uncovers novel biology.</title>
        <authorList>
            <person name="Wiegand S."/>
            <person name="Jogler M."/>
            <person name="Boedeker C."/>
            <person name="Pinto D."/>
            <person name="Vollmers J."/>
            <person name="Rivas-Marin E."/>
            <person name="Kohn T."/>
            <person name="Peeters S.H."/>
            <person name="Heuer A."/>
            <person name="Rast P."/>
            <person name="Oberbeckmann S."/>
            <person name="Bunk B."/>
            <person name="Jeske O."/>
            <person name="Meyerdierks A."/>
            <person name="Storesund J.E."/>
            <person name="Kallscheuer N."/>
            <person name="Luecker S."/>
            <person name="Lage O.M."/>
            <person name="Pohl T."/>
            <person name="Merkel B.J."/>
            <person name="Hornburger P."/>
            <person name="Mueller R.-W."/>
            <person name="Bruemmer F."/>
            <person name="Labrenz M."/>
            <person name="Spormann A.M."/>
            <person name="Op den Camp H."/>
            <person name="Overmann J."/>
            <person name="Amann R."/>
            <person name="Jetten M.S.M."/>
            <person name="Mascher T."/>
            <person name="Medema M.H."/>
            <person name="Devos D.P."/>
            <person name="Kaster A.-K."/>
            <person name="Ovreas L."/>
            <person name="Rohde M."/>
            <person name="Galperin M.Y."/>
            <person name="Jogler C."/>
        </authorList>
    </citation>
    <scope>NUCLEOTIDE SEQUENCE [LARGE SCALE GENOMIC DNA]</scope>
    <source>
        <strain evidence="1 2">Enr13</strain>
    </source>
</reference>
<dbReference type="EMBL" id="CP037423">
    <property type="protein sequence ID" value="QDV41332.1"/>
    <property type="molecule type" value="Genomic_DNA"/>
</dbReference>
<accession>A0A518HKE6</accession>
<name>A0A518HKE6_9BACT</name>
<organism evidence="1 2">
    <name type="scientific">Stieleria neptunia</name>
    <dbReference type="NCBI Taxonomy" id="2527979"/>
    <lineage>
        <taxon>Bacteria</taxon>
        <taxon>Pseudomonadati</taxon>
        <taxon>Planctomycetota</taxon>
        <taxon>Planctomycetia</taxon>
        <taxon>Pirellulales</taxon>
        <taxon>Pirellulaceae</taxon>
        <taxon>Stieleria</taxon>
    </lineage>
</organism>
<dbReference type="AlphaFoldDB" id="A0A518HKE6"/>